<reference evidence="1 2" key="1">
    <citation type="submission" date="2020-08" db="EMBL/GenBank/DDBJ databases">
        <title>Genomic Encyclopedia of Type Strains, Phase IV (KMG-IV): sequencing the most valuable type-strain genomes for metagenomic binning, comparative biology and taxonomic classification.</title>
        <authorList>
            <person name="Goeker M."/>
        </authorList>
    </citation>
    <scope>NUCLEOTIDE SEQUENCE [LARGE SCALE GENOMIC DNA]</scope>
    <source>
        <strain evidence="1 2">DSM 25335</strain>
    </source>
</reference>
<dbReference type="Pfam" id="PF11455">
    <property type="entry name" value="MazE-like"/>
    <property type="match status" value="1"/>
</dbReference>
<evidence type="ECO:0000313" key="2">
    <source>
        <dbReference type="Proteomes" id="UP000566663"/>
    </source>
</evidence>
<gene>
    <name evidence="1" type="ORF">HNQ67_001350</name>
</gene>
<name>A0A7W8HXR2_9CAUL</name>
<dbReference type="Proteomes" id="UP000566663">
    <property type="component" value="Unassembled WGS sequence"/>
</dbReference>
<evidence type="ECO:0000313" key="1">
    <source>
        <dbReference type="EMBL" id="MBB5291836.1"/>
    </source>
</evidence>
<proteinExistence type="predicted"/>
<sequence length="47" mass="5599">MQMWVPDTRAPGYAERVRCQLEALRTDPREARLLEELDEFADWGDFD</sequence>
<organism evidence="1 2">
    <name type="scientific">Brevundimonas basaltis</name>
    <dbReference type="NCBI Taxonomy" id="472166"/>
    <lineage>
        <taxon>Bacteria</taxon>
        <taxon>Pseudomonadati</taxon>
        <taxon>Pseudomonadota</taxon>
        <taxon>Alphaproteobacteria</taxon>
        <taxon>Caulobacterales</taxon>
        <taxon>Caulobacteraceae</taxon>
        <taxon>Brevundimonas</taxon>
    </lineage>
</organism>
<evidence type="ECO:0008006" key="3">
    <source>
        <dbReference type="Google" id="ProtNLM"/>
    </source>
</evidence>
<dbReference type="AlphaFoldDB" id="A0A7W8HXR2"/>
<dbReference type="EMBL" id="JACHFZ010000002">
    <property type="protein sequence ID" value="MBB5291836.1"/>
    <property type="molecule type" value="Genomic_DNA"/>
</dbReference>
<accession>A0A7W8HXR2</accession>
<keyword evidence="2" id="KW-1185">Reference proteome</keyword>
<dbReference type="InterPro" id="IPR021558">
    <property type="entry name" value="MazE-like"/>
</dbReference>
<comment type="caution">
    <text evidence="1">The sequence shown here is derived from an EMBL/GenBank/DDBJ whole genome shotgun (WGS) entry which is preliminary data.</text>
</comment>
<protein>
    <recommendedName>
        <fullName evidence="3">DUF3018 family protein</fullName>
    </recommendedName>
</protein>